<name>A0A8J3PMH2_9ACTN</name>
<comment type="caution">
    <text evidence="3">The sequence shown here is derived from an EMBL/GenBank/DDBJ whole genome shotgun (WGS) entry which is preliminary data.</text>
</comment>
<evidence type="ECO:0000313" key="3">
    <source>
        <dbReference type="EMBL" id="GIG75526.1"/>
    </source>
</evidence>
<sequence length="244" mass="23819">MRVKMSINSEPPEPTAPHAGHPGAPGGGYPGAPGAGYPGAPGAGYPGAPGGGYPGAPGAGYPAAPVAPAPEQGISGLAIAGLILAFLMAPVGLVLSVIALFQTGKGRKGGRGLAVAGVIVSVLAMAISAAAVVFALATVGKNVATVADPGCTAGKDVIINSASMASDPASVKTELKKAVDGLTAASAKARHDDVRDAMMALANDYNELLQAINTGNPPPAGLEQKLQSDANRIDELCTLGGATK</sequence>
<feature type="transmembrane region" description="Helical" evidence="2">
    <location>
        <begin position="77"/>
        <end position="101"/>
    </location>
</feature>
<keyword evidence="4" id="KW-1185">Reference proteome</keyword>
<evidence type="ECO:0000313" key="4">
    <source>
        <dbReference type="Proteomes" id="UP000653674"/>
    </source>
</evidence>
<organism evidence="3 4">
    <name type="scientific">Planosporangium flavigriseum</name>
    <dbReference type="NCBI Taxonomy" id="373681"/>
    <lineage>
        <taxon>Bacteria</taxon>
        <taxon>Bacillati</taxon>
        <taxon>Actinomycetota</taxon>
        <taxon>Actinomycetes</taxon>
        <taxon>Micromonosporales</taxon>
        <taxon>Micromonosporaceae</taxon>
        <taxon>Planosporangium</taxon>
    </lineage>
</organism>
<dbReference type="EMBL" id="BONU01000032">
    <property type="protein sequence ID" value="GIG75526.1"/>
    <property type="molecule type" value="Genomic_DNA"/>
</dbReference>
<keyword evidence="2" id="KW-1133">Transmembrane helix</keyword>
<dbReference type="Proteomes" id="UP000653674">
    <property type="component" value="Unassembled WGS sequence"/>
</dbReference>
<keyword evidence="2" id="KW-0812">Transmembrane</keyword>
<feature type="compositionally biased region" description="Gly residues" evidence="1">
    <location>
        <begin position="23"/>
        <end position="33"/>
    </location>
</feature>
<reference evidence="3" key="1">
    <citation type="submission" date="2021-01" db="EMBL/GenBank/DDBJ databases">
        <title>Whole genome shotgun sequence of Planosporangium flavigriseum NBRC 105377.</title>
        <authorList>
            <person name="Komaki H."/>
            <person name="Tamura T."/>
        </authorList>
    </citation>
    <scope>NUCLEOTIDE SEQUENCE</scope>
    <source>
        <strain evidence="3">NBRC 105377</strain>
    </source>
</reference>
<evidence type="ECO:0000256" key="1">
    <source>
        <dbReference type="SAM" id="MobiDB-lite"/>
    </source>
</evidence>
<evidence type="ECO:0000256" key="2">
    <source>
        <dbReference type="SAM" id="Phobius"/>
    </source>
</evidence>
<evidence type="ECO:0008006" key="5">
    <source>
        <dbReference type="Google" id="ProtNLM"/>
    </source>
</evidence>
<feature type="transmembrane region" description="Helical" evidence="2">
    <location>
        <begin position="113"/>
        <end position="137"/>
    </location>
</feature>
<keyword evidence="2" id="KW-0472">Membrane</keyword>
<dbReference type="AlphaFoldDB" id="A0A8J3PMH2"/>
<proteinExistence type="predicted"/>
<protein>
    <recommendedName>
        <fullName evidence="5">DUF4190 domain-containing protein</fullName>
    </recommendedName>
</protein>
<gene>
    <name evidence="3" type="ORF">Pfl04_39300</name>
</gene>
<accession>A0A8J3PMH2</accession>
<feature type="region of interest" description="Disordered" evidence="1">
    <location>
        <begin position="1"/>
        <end position="33"/>
    </location>
</feature>